<reference evidence="2" key="1">
    <citation type="journal article" date="2023" name="Commun. Biol.">
        <title>Genome analysis of Parmales, the sister group of diatoms, reveals the evolutionary specialization of diatoms from phago-mixotrophs to photoautotrophs.</title>
        <authorList>
            <person name="Ban H."/>
            <person name="Sato S."/>
            <person name="Yoshikawa S."/>
            <person name="Yamada K."/>
            <person name="Nakamura Y."/>
            <person name="Ichinomiya M."/>
            <person name="Sato N."/>
            <person name="Blanc-Mathieu R."/>
            <person name="Endo H."/>
            <person name="Kuwata A."/>
            <person name="Ogata H."/>
        </authorList>
    </citation>
    <scope>NUCLEOTIDE SEQUENCE [LARGE SCALE GENOMIC DNA]</scope>
    <source>
        <strain evidence="2">NIES 3700</strain>
    </source>
</reference>
<dbReference type="OrthoDB" id="10418726at2759"/>
<dbReference type="AlphaFoldDB" id="A0A9W7ANI7"/>
<organism evidence="1 2">
    <name type="scientific">Triparma laevis f. longispina</name>
    <dbReference type="NCBI Taxonomy" id="1714387"/>
    <lineage>
        <taxon>Eukaryota</taxon>
        <taxon>Sar</taxon>
        <taxon>Stramenopiles</taxon>
        <taxon>Ochrophyta</taxon>
        <taxon>Bolidophyceae</taxon>
        <taxon>Parmales</taxon>
        <taxon>Triparmaceae</taxon>
        <taxon>Triparma</taxon>
    </lineage>
</organism>
<protein>
    <submittedName>
        <fullName evidence="1">Uncharacterized protein</fullName>
    </submittedName>
</protein>
<dbReference type="EMBL" id="BRXW01000680">
    <property type="protein sequence ID" value="GMH73771.1"/>
    <property type="molecule type" value="Genomic_DNA"/>
</dbReference>
<keyword evidence="2" id="KW-1185">Reference proteome</keyword>
<name>A0A9W7ANI7_9STRA</name>
<comment type="caution">
    <text evidence="1">The sequence shown here is derived from an EMBL/GenBank/DDBJ whole genome shotgun (WGS) entry which is preliminary data.</text>
</comment>
<gene>
    <name evidence="1" type="ORF">TrLO_g14537</name>
</gene>
<evidence type="ECO:0000313" key="1">
    <source>
        <dbReference type="EMBL" id="GMH73771.1"/>
    </source>
</evidence>
<evidence type="ECO:0000313" key="2">
    <source>
        <dbReference type="Proteomes" id="UP001165122"/>
    </source>
</evidence>
<proteinExistence type="predicted"/>
<accession>A0A9W7ANI7</accession>
<sequence>MNPLTSWVQSGMTSPADRQFQHDVRILKNTSNASSLNTEWNMPVKDNAFVKDLENKDEKVREIGEGIVGARRLGKNVLNDAISQVRELRGRT</sequence>
<dbReference type="Proteomes" id="UP001165122">
    <property type="component" value="Unassembled WGS sequence"/>
</dbReference>